<dbReference type="AlphaFoldDB" id="A0A132BBM8"/>
<feature type="domain" description="DUF7918" evidence="2">
    <location>
        <begin position="9"/>
        <end position="241"/>
    </location>
</feature>
<dbReference type="GeneID" id="28828619"/>
<dbReference type="RefSeq" id="XP_018063764.1">
    <property type="nucleotide sequence ID" value="XM_018218893.1"/>
</dbReference>
<dbReference type="InParanoid" id="A0A132BBM8"/>
<evidence type="ECO:0000259" key="2">
    <source>
        <dbReference type="Pfam" id="PF25534"/>
    </source>
</evidence>
<dbReference type="OrthoDB" id="3560230at2759"/>
<reference evidence="3 4" key="1">
    <citation type="submission" date="2015-10" db="EMBL/GenBank/DDBJ databases">
        <title>Full genome of DAOMC 229536 Phialocephala scopiformis, a fungal endophyte of spruce producing the potent anti-insectan compound rugulosin.</title>
        <authorList>
            <consortium name="DOE Joint Genome Institute"/>
            <person name="Walker A.K."/>
            <person name="Frasz S.L."/>
            <person name="Seifert K.A."/>
            <person name="Miller J.D."/>
            <person name="Mondo S.J."/>
            <person name="Labutti K."/>
            <person name="Lipzen A."/>
            <person name="Dockter R."/>
            <person name="Kennedy M."/>
            <person name="Grigoriev I.V."/>
            <person name="Spatafora J.W."/>
        </authorList>
    </citation>
    <scope>NUCLEOTIDE SEQUENCE [LARGE SCALE GENOMIC DNA]</scope>
    <source>
        <strain evidence="3 4">CBS 120377</strain>
    </source>
</reference>
<evidence type="ECO:0000313" key="3">
    <source>
        <dbReference type="EMBL" id="KUJ09409.1"/>
    </source>
</evidence>
<dbReference type="KEGG" id="psco:LY89DRAFT_724405"/>
<name>A0A132BBM8_MOLSC</name>
<dbReference type="Pfam" id="PF25534">
    <property type="entry name" value="DUF7918"/>
    <property type="match status" value="1"/>
</dbReference>
<dbReference type="STRING" id="149040.A0A132BBM8"/>
<dbReference type="Proteomes" id="UP000070700">
    <property type="component" value="Unassembled WGS sequence"/>
</dbReference>
<evidence type="ECO:0000313" key="4">
    <source>
        <dbReference type="Proteomes" id="UP000070700"/>
    </source>
</evidence>
<protein>
    <recommendedName>
        <fullName evidence="2">DUF7918 domain-containing protein</fullName>
    </recommendedName>
</protein>
<accession>A0A132BBM8</accession>
<dbReference type="PANTHER" id="PTHR36223:SF1">
    <property type="entry name" value="TRANSCRIPTION ELONGATION FACTOR EAF N-TERMINAL DOMAIN-CONTAINING PROTEIN"/>
    <property type="match status" value="1"/>
</dbReference>
<dbReference type="PANTHER" id="PTHR36223">
    <property type="entry name" value="BETA-LACTAMASE-TYPE TRANSPEPTIDASE FOLD DOMAIN CONTAINING PROTEIN"/>
    <property type="match status" value="1"/>
</dbReference>
<dbReference type="InterPro" id="IPR057678">
    <property type="entry name" value="DUF7918"/>
</dbReference>
<evidence type="ECO:0000256" key="1">
    <source>
        <dbReference type="SAM" id="MobiDB-lite"/>
    </source>
</evidence>
<feature type="region of interest" description="Disordered" evidence="1">
    <location>
        <begin position="273"/>
        <end position="316"/>
    </location>
</feature>
<organism evidence="3 4">
    <name type="scientific">Mollisia scopiformis</name>
    <name type="common">Conifer needle endophyte fungus</name>
    <name type="synonym">Phialocephala scopiformis</name>
    <dbReference type="NCBI Taxonomy" id="149040"/>
    <lineage>
        <taxon>Eukaryota</taxon>
        <taxon>Fungi</taxon>
        <taxon>Dikarya</taxon>
        <taxon>Ascomycota</taxon>
        <taxon>Pezizomycotina</taxon>
        <taxon>Leotiomycetes</taxon>
        <taxon>Helotiales</taxon>
        <taxon>Mollisiaceae</taxon>
        <taxon>Mollisia</taxon>
    </lineage>
</organism>
<gene>
    <name evidence="3" type="ORF">LY89DRAFT_724405</name>
</gene>
<proteinExistence type="predicted"/>
<dbReference type="EMBL" id="KQ947432">
    <property type="protein sequence ID" value="KUJ09409.1"/>
    <property type="molecule type" value="Genomic_DNA"/>
</dbReference>
<keyword evidence="4" id="KW-1185">Reference proteome</keyword>
<sequence>MAIHPDLPGVEVTICVNGIPLEEFDDPPEEGTPFQPNTTKSISKYVKSMTDQEFTIKYTMGHPFDVDCPNLKVHVCVDGKSVPGKAFDRDRFPGGKIVEGIISGVKYVENGEKMFKTFCFSAVKTTLDDDAYKRVDKDINLMAKVGSIAVTLWRGGDAVRVSRKKDWSAKLRTSDVHEKALKGEPKYHGVSLGDAKPVAFKNTILRTAKLDETPLASFTFKYRSEGKSRVALKELLVIERTPEPEEPSPAPAEAVSFEDLDADQKRKVEEFMRNLKSGSSQAPGIKREFKTEDGPSSQPKRPRRLGEKVTIDLTDD</sequence>